<dbReference type="PROSITE" id="PS51742">
    <property type="entry name" value="PPC"/>
    <property type="match status" value="1"/>
</dbReference>
<dbReference type="InterPro" id="IPR005175">
    <property type="entry name" value="PPC_dom"/>
</dbReference>
<gene>
    <name evidence="2" type="ORF">IQ37_11970</name>
</gene>
<protein>
    <recommendedName>
        <fullName evidence="1">PPC domain-containing protein</fullName>
    </recommendedName>
</protein>
<sequence>MNSQIVKGVLWTARKIENHYILSLKDEANIIDALTDFISHEKFTTGKISGIGILEEITLRFLDPNLKKHVYTRLSKPTEIQHISGNISETDGKILLHLDVTLEWKNGTLLSGQMVDARVYGCTEFFFYSLETKPVLPENDKKAPDFHDVSQWSFN</sequence>
<dbReference type="Gene3D" id="3.30.1330.80">
    <property type="entry name" value="Hypothetical protein, similar to alpha- acetolactate decarboxylase, domain 2"/>
    <property type="match status" value="1"/>
</dbReference>
<name>A0A086B9M0_9FLAO</name>
<dbReference type="EMBL" id="JPRJ01000021">
    <property type="protein sequence ID" value="KFF25634.1"/>
    <property type="molecule type" value="Genomic_DNA"/>
</dbReference>
<dbReference type="STRING" id="558152.IQ37_11970"/>
<evidence type="ECO:0000313" key="2">
    <source>
        <dbReference type="EMBL" id="KFF25634.1"/>
    </source>
</evidence>
<organism evidence="2 3">
    <name type="scientific">Chryseobacterium piperi</name>
    <dbReference type="NCBI Taxonomy" id="558152"/>
    <lineage>
        <taxon>Bacteria</taxon>
        <taxon>Pseudomonadati</taxon>
        <taxon>Bacteroidota</taxon>
        <taxon>Flavobacteriia</taxon>
        <taxon>Flavobacteriales</taxon>
        <taxon>Weeksellaceae</taxon>
        <taxon>Chryseobacterium group</taxon>
        <taxon>Chryseobacterium</taxon>
    </lineage>
</organism>
<dbReference type="KEGG" id="cpip:CJF12_04465"/>
<evidence type="ECO:0000313" key="3">
    <source>
        <dbReference type="Proteomes" id="UP000028709"/>
    </source>
</evidence>
<dbReference type="Proteomes" id="UP000028709">
    <property type="component" value="Unassembled WGS sequence"/>
</dbReference>
<dbReference type="PANTHER" id="PTHR34988:SF1">
    <property type="entry name" value="DNA-BINDING PROTEIN"/>
    <property type="match status" value="1"/>
</dbReference>
<dbReference type="RefSeq" id="WP_034685361.1">
    <property type="nucleotide sequence ID" value="NZ_CP023049.2"/>
</dbReference>
<dbReference type="OrthoDB" id="9798999at2"/>
<accession>A0A086B9M0</accession>
<evidence type="ECO:0000259" key="1">
    <source>
        <dbReference type="PROSITE" id="PS51742"/>
    </source>
</evidence>
<dbReference type="PANTHER" id="PTHR34988">
    <property type="entry name" value="PROTEIN, PUTATIVE-RELATED"/>
    <property type="match status" value="1"/>
</dbReference>
<feature type="domain" description="PPC" evidence="1">
    <location>
        <begin position="14"/>
        <end position="155"/>
    </location>
</feature>
<reference evidence="2 3" key="1">
    <citation type="submission" date="2014-07" db="EMBL/GenBank/DDBJ databases">
        <title>Genome of Chryseobacterium piperi CTM.</title>
        <authorList>
            <person name="Pipes S.E."/>
            <person name="Stropko S.J."/>
            <person name="Newman J.D."/>
        </authorList>
    </citation>
    <scope>NUCLEOTIDE SEQUENCE [LARGE SCALE GENOMIC DNA]</scope>
    <source>
        <strain evidence="2 3">CTM</strain>
    </source>
</reference>
<dbReference type="SUPFAM" id="SSF117856">
    <property type="entry name" value="AF0104/ALDC/Ptd012-like"/>
    <property type="match status" value="1"/>
</dbReference>
<dbReference type="eggNOG" id="COG1661">
    <property type="taxonomic scope" value="Bacteria"/>
</dbReference>
<dbReference type="AlphaFoldDB" id="A0A086B9M0"/>
<comment type="caution">
    <text evidence="2">The sequence shown here is derived from an EMBL/GenBank/DDBJ whole genome shotgun (WGS) entry which is preliminary data.</text>
</comment>
<dbReference type="Pfam" id="PF03479">
    <property type="entry name" value="PCC"/>
    <property type="match status" value="1"/>
</dbReference>
<dbReference type="CDD" id="cd11378">
    <property type="entry name" value="DUF296"/>
    <property type="match status" value="1"/>
</dbReference>
<proteinExistence type="predicted"/>
<keyword evidence="3" id="KW-1185">Reference proteome</keyword>